<dbReference type="SUPFAM" id="SSF53335">
    <property type="entry name" value="S-adenosyl-L-methionine-dependent methyltransferases"/>
    <property type="match status" value="1"/>
</dbReference>
<dbReference type="Pfam" id="PF05971">
    <property type="entry name" value="Methyltransf_10"/>
    <property type="match status" value="1"/>
</dbReference>
<name>A0A370QA35_9FLAO</name>
<evidence type="ECO:0000256" key="3">
    <source>
        <dbReference type="ARBA" id="ARBA00022603"/>
    </source>
</evidence>
<comment type="similarity">
    <text evidence="6">Belongs to the methyltransferase superfamily. METTL16/RlmF family.</text>
</comment>
<organism evidence="7 8">
    <name type="scientific">Marinirhabdus gelatinilytica</name>
    <dbReference type="NCBI Taxonomy" id="1703343"/>
    <lineage>
        <taxon>Bacteria</taxon>
        <taxon>Pseudomonadati</taxon>
        <taxon>Bacteroidota</taxon>
        <taxon>Flavobacteriia</taxon>
        <taxon>Flavobacteriales</taxon>
        <taxon>Flavobacteriaceae</taxon>
    </lineage>
</organism>
<dbReference type="EMBL" id="QRAO01000003">
    <property type="protein sequence ID" value="RDK85238.1"/>
    <property type="molecule type" value="Genomic_DNA"/>
</dbReference>
<dbReference type="PANTHER" id="PTHR13393">
    <property type="entry name" value="SAM-DEPENDENT METHYLTRANSFERASE"/>
    <property type="match status" value="1"/>
</dbReference>
<comment type="caution">
    <text evidence="7">The sequence shown here is derived from an EMBL/GenBank/DDBJ whole genome shotgun (WGS) entry which is preliminary data.</text>
</comment>
<evidence type="ECO:0000256" key="4">
    <source>
        <dbReference type="ARBA" id="ARBA00022679"/>
    </source>
</evidence>
<sequence>MHPKNIHQAPYPLEKLTKAHPPLAEFVHINTFGRETVDFSSSHAVFHLNKALLEYYYNITGWHIPEGYLCPPIPSRADYIHYLQELLQETPITHTINALDVGTGANCIYALLGAQMYNWNVVGCDIDATAVAAAKKNAMATEGLSEKIEIRHQTNNAHIFEGIILPDEFYHVTVCNPPFYGSEEEANKNTIRKLKQLNPEKSILELERNFKGRPNELWCNGGEALFIKRMIKQSVSFKDQVGWFTTLVSKKEHLTKIYKLLQKLNTDYKTLQMKQGHKETRVVAWRFL</sequence>
<evidence type="ECO:0000256" key="5">
    <source>
        <dbReference type="ARBA" id="ARBA00022691"/>
    </source>
</evidence>
<dbReference type="PANTHER" id="PTHR13393:SF0">
    <property type="entry name" value="RNA N6-ADENOSINE-METHYLTRANSFERASE METTL16"/>
    <property type="match status" value="1"/>
</dbReference>
<dbReference type="RefSeq" id="WP_115123673.1">
    <property type="nucleotide sequence ID" value="NZ_QRAO01000003.1"/>
</dbReference>
<keyword evidence="3 6" id="KW-0489">Methyltransferase</keyword>
<keyword evidence="4 6" id="KW-0808">Transferase</keyword>
<dbReference type="InterPro" id="IPR029063">
    <property type="entry name" value="SAM-dependent_MTases_sf"/>
</dbReference>
<dbReference type="GO" id="GO:0070475">
    <property type="term" value="P:rRNA base methylation"/>
    <property type="evidence" value="ECO:0007669"/>
    <property type="project" value="TreeGrafter"/>
</dbReference>
<comment type="function">
    <text evidence="6">Specifically methylates the adenine in position 1618 of 23S rRNA.</text>
</comment>
<proteinExistence type="inferred from homology"/>
<evidence type="ECO:0000256" key="1">
    <source>
        <dbReference type="ARBA" id="ARBA00022490"/>
    </source>
</evidence>
<dbReference type="GO" id="GO:0005737">
    <property type="term" value="C:cytoplasm"/>
    <property type="evidence" value="ECO:0007669"/>
    <property type="project" value="UniProtKB-SubCell"/>
</dbReference>
<dbReference type="Gene3D" id="3.40.50.150">
    <property type="entry name" value="Vaccinia Virus protein VP39"/>
    <property type="match status" value="1"/>
</dbReference>
<evidence type="ECO:0000313" key="7">
    <source>
        <dbReference type="EMBL" id="RDK85238.1"/>
    </source>
</evidence>
<dbReference type="Proteomes" id="UP000255317">
    <property type="component" value="Unassembled WGS sequence"/>
</dbReference>
<dbReference type="InterPro" id="IPR016909">
    <property type="entry name" value="rRNA_lsu_MeTfrase_F"/>
</dbReference>
<dbReference type="OrthoDB" id="1115728at2"/>
<dbReference type="InterPro" id="IPR010286">
    <property type="entry name" value="METTL16/RlmF"/>
</dbReference>
<reference evidence="7 8" key="1">
    <citation type="submission" date="2018-07" db="EMBL/GenBank/DDBJ databases">
        <title>Genomic Encyclopedia of Type Strains, Phase IV (KMG-IV): sequencing the most valuable type-strain genomes for metagenomic binning, comparative biology and taxonomic classification.</title>
        <authorList>
            <person name="Goeker M."/>
        </authorList>
    </citation>
    <scope>NUCLEOTIDE SEQUENCE [LARGE SCALE GENOMIC DNA]</scope>
    <source>
        <strain evidence="7 8">DSM 101478</strain>
    </source>
</reference>
<keyword evidence="5 6" id="KW-0949">S-adenosyl-L-methionine</keyword>
<dbReference type="HAMAP" id="MF_01848">
    <property type="entry name" value="23SrRNA_methyltr_F"/>
    <property type="match status" value="1"/>
</dbReference>
<comment type="subcellular location">
    <subcellularLocation>
        <location evidence="6">Cytoplasm</location>
    </subcellularLocation>
</comment>
<evidence type="ECO:0000313" key="8">
    <source>
        <dbReference type="Proteomes" id="UP000255317"/>
    </source>
</evidence>
<comment type="catalytic activity">
    <reaction evidence="6">
        <text>adenosine(1618) in 23S rRNA + S-adenosyl-L-methionine = N(6)-methyladenosine(1618) in 23S rRNA + S-adenosyl-L-homocysteine + H(+)</text>
        <dbReference type="Rhea" id="RHEA:16497"/>
        <dbReference type="Rhea" id="RHEA-COMP:10229"/>
        <dbReference type="Rhea" id="RHEA-COMP:10231"/>
        <dbReference type="ChEBI" id="CHEBI:15378"/>
        <dbReference type="ChEBI" id="CHEBI:57856"/>
        <dbReference type="ChEBI" id="CHEBI:59789"/>
        <dbReference type="ChEBI" id="CHEBI:74411"/>
        <dbReference type="ChEBI" id="CHEBI:74449"/>
        <dbReference type="EC" id="2.1.1.181"/>
    </reaction>
</comment>
<dbReference type="AlphaFoldDB" id="A0A370QA35"/>
<accession>A0A370QA35</accession>
<evidence type="ECO:0000256" key="2">
    <source>
        <dbReference type="ARBA" id="ARBA00022552"/>
    </source>
</evidence>
<keyword evidence="8" id="KW-1185">Reference proteome</keyword>
<dbReference type="PIRSF" id="PIRSF029038">
    <property type="entry name" value="Mtase_YbiN_prd"/>
    <property type="match status" value="1"/>
</dbReference>
<keyword evidence="2 6" id="KW-0698">rRNA processing</keyword>
<dbReference type="CDD" id="cd02440">
    <property type="entry name" value="AdoMet_MTases"/>
    <property type="match status" value="1"/>
</dbReference>
<dbReference type="NCBIfam" id="NF008725">
    <property type="entry name" value="PRK11727.1"/>
    <property type="match status" value="1"/>
</dbReference>
<evidence type="ECO:0000256" key="6">
    <source>
        <dbReference type="HAMAP-Rule" id="MF_01848"/>
    </source>
</evidence>
<protein>
    <recommendedName>
        <fullName evidence="6">Ribosomal RNA large subunit methyltransferase F</fullName>
        <ecNumber evidence="6">2.1.1.181</ecNumber>
    </recommendedName>
    <alternativeName>
        <fullName evidence="6">23S rRNA mA1618 methyltransferase</fullName>
    </alternativeName>
    <alternativeName>
        <fullName evidence="6">rRNA adenine N-6-methyltransferase</fullName>
    </alternativeName>
</protein>
<keyword evidence="1 6" id="KW-0963">Cytoplasm</keyword>
<gene>
    <name evidence="6" type="primary">rlmF</name>
    <name evidence="7" type="ORF">C8D94_10356</name>
</gene>
<dbReference type="GO" id="GO:0052907">
    <property type="term" value="F:23S rRNA (adenine(1618)-N(6))-methyltransferase activity"/>
    <property type="evidence" value="ECO:0007669"/>
    <property type="project" value="UniProtKB-EC"/>
</dbReference>
<dbReference type="EC" id="2.1.1.181" evidence="6"/>